<keyword evidence="5 7" id="KW-1133">Transmembrane helix</keyword>
<comment type="caution">
    <text evidence="8">The sequence shown here is derived from an EMBL/GenBank/DDBJ whole genome shotgun (WGS) entry which is preliminary data.</text>
</comment>
<keyword evidence="3" id="KW-1003">Cell membrane</keyword>
<gene>
    <name evidence="8" type="ORF">HMPREF9304_04905</name>
</gene>
<dbReference type="GO" id="GO:0005886">
    <property type="term" value="C:plasma membrane"/>
    <property type="evidence" value="ECO:0007669"/>
    <property type="project" value="UniProtKB-SubCell"/>
</dbReference>
<evidence type="ECO:0000256" key="6">
    <source>
        <dbReference type="ARBA" id="ARBA00023136"/>
    </source>
</evidence>
<feature type="transmembrane region" description="Helical" evidence="7">
    <location>
        <begin position="176"/>
        <end position="194"/>
    </location>
</feature>
<comment type="similarity">
    <text evidence="2">Belongs to the polysaccharide synthase family.</text>
</comment>
<evidence type="ECO:0000313" key="8">
    <source>
        <dbReference type="EMBL" id="KGI22381.1"/>
    </source>
</evidence>
<proteinExistence type="inferred from homology"/>
<feature type="transmembrane region" description="Helical" evidence="7">
    <location>
        <begin position="293"/>
        <end position="313"/>
    </location>
</feature>
<evidence type="ECO:0000256" key="4">
    <source>
        <dbReference type="ARBA" id="ARBA00022692"/>
    </source>
</evidence>
<accession>A0A098YSQ1</accession>
<feature type="transmembrane region" description="Helical" evidence="7">
    <location>
        <begin position="414"/>
        <end position="435"/>
    </location>
</feature>
<comment type="subcellular location">
    <subcellularLocation>
        <location evidence="1">Cell membrane</location>
        <topology evidence="1">Multi-pass membrane protein</topology>
    </subcellularLocation>
</comment>
<dbReference type="OrthoDB" id="9770347at2"/>
<feature type="transmembrane region" description="Helical" evidence="7">
    <location>
        <begin position="356"/>
        <end position="374"/>
    </location>
</feature>
<dbReference type="EMBL" id="JRPQ01000072">
    <property type="protein sequence ID" value="KGI22381.1"/>
    <property type="molecule type" value="Genomic_DNA"/>
</dbReference>
<sequence>MANIDLKEKALSGIAWGMLEKFSMQIVTFVVGIILARLLSPSDYGLIAMATVFVTISQILVDSGFSLALIRKKELTELDYSTVFVLNMVLSALMCVILFLTSPYIAAFYNEPLLVRIINLNAVYILLGSLLSIQSTRLQAELKFKAKSIINMIETLVTGVVSLVMAFSGFGVWSLIYPKFIVILVGFFLYWRYLHWIPKMRYSHQTAKSLFSFGYKLMLSTIIDTFYNNMFPMVIGKYFSAANLGFFSKGQAFANLPSTTITTVLGGVAYPVLSKVQDDKIQLRQIYRRMLCLSAYVVFPLMVGIAVLAHPLIIALLTEKWQSCIIYLQILAISMMFYPIHALNLNLLQVRGRSDLFLRLEIIKKIIGVSILLFTLRFGLVSICIGMLCSSIICLCINTYYTGKMIELGYLQQMADFVPFLVLSFSMGGVIYISILAITSVFLQLFVGIAVGLIYYYVVSKLIKSKELAYLQRIVGDILKKKCIKN</sequence>
<dbReference type="Pfam" id="PF13440">
    <property type="entry name" value="Polysacc_synt_3"/>
    <property type="match status" value="1"/>
</dbReference>
<dbReference type="InterPro" id="IPR050833">
    <property type="entry name" value="Poly_Biosynth_Transport"/>
</dbReference>
<dbReference type="Proteomes" id="UP000029723">
    <property type="component" value="Unassembled WGS sequence"/>
</dbReference>
<evidence type="ECO:0000256" key="7">
    <source>
        <dbReference type="SAM" id="Phobius"/>
    </source>
</evidence>
<keyword evidence="4 7" id="KW-0812">Transmembrane</keyword>
<evidence type="ECO:0000313" key="9">
    <source>
        <dbReference type="Proteomes" id="UP000029723"/>
    </source>
</evidence>
<feature type="transmembrane region" description="Helical" evidence="7">
    <location>
        <begin position="82"/>
        <end position="107"/>
    </location>
</feature>
<dbReference type="CDD" id="cd13127">
    <property type="entry name" value="MATE_tuaB_like"/>
    <property type="match status" value="1"/>
</dbReference>
<feature type="transmembrane region" description="Helical" evidence="7">
    <location>
        <begin position="113"/>
        <end position="131"/>
    </location>
</feature>
<name>A0A098YSQ1_9BACT</name>
<organism evidence="8 9">
    <name type="scientific">Hoylesella timonensis S9-PR14</name>
    <dbReference type="NCBI Taxonomy" id="1401062"/>
    <lineage>
        <taxon>Bacteria</taxon>
        <taxon>Pseudomonadati</taxon>
        <taxon>Bacteroidota</taxon>
        <taxon>Bacteroidia</taxon>
        <taxon>Bacteroidales</taxon>
        <taxon>Prevotellaceae</taxon>
        <taxon>Hoylesella</taxon>
    </lineage>
</organism>
<dbReference type="PANTHER" id="PTHR30250">
    <property type="entry name" value="PST FAMILY PREDICTED COLANIC ACID TRANSPORTER"/>
    <property type="match status" value="1"/>
</dbReference>
<keyword evidence="6 7" id="KW-0472">Membrane</keyword>
<feature type="transmembrane region" description="Helical" evidence="7">
    <location>
        <begin position="46"/>
        <end position="70"/>
    </location>
</feature>
<evidence type="ECO:0000256" key="1">
    <source>
        <dbReference type="ARBA" id="ARBA00004651"/>
    </source>
</evidence>
<reference evidence="8 9" key="1">
    <citation type="submission" date="2014-07" db="EMBL/GenBank/DDBJ databases">
        <authorList>
            <person name="McCorrison J."/>
            <person name="Sanka R."/>
            <person name="Torralba M."/>
            <person name="Gillis M."/>
            <person name="Haft D.H."/>
            <person name="Methe B."/>
            <person name="Sutton G."/>
            <person name="Nelson K.E."/>
        </authorList>
    </citation>
    <scope>NUCLEOTIDE SEQUENCE [LARGE SCALE GENOMIC DNA]</scope>
    <source>
        <strain evidence="8 9">S9-PR14</strain>
    </source>
</reference>
<feature type="transmembrane region" description="Helical" evidence="7">
    <location>
        <begin position="255"/>
        <end position="273"/>
    </location>
</feature>
<protein>
    <submittedName>
        <fullName evidence="8">Lipopolysaccharide biosynthesis protein</fullName>
    </submittedName>
</protein>
<feature type="transmembrane region" description="Helical" evidence="7">
    <location>
        <begin position="152"/>
        <end position="170"/>
    </location>
</feature>
<feature type="transmembrane region" description="Helical" evidence="7">
    <location>
        <begin position="21"/>
        <end position="40"/>
    </location>
</feature>
<evidence type="ECO:0000256" key="5">
    <source>
        <dbReference type="ARBA" id="ARBA00022989"/>
    </source>
</evidence>
<dbReference type="RefSeq" id="WP_036926884.1">
    <property type="nucleotide sequence ID" value="NZ_JRPQ01000072.1"/>
</dbReference>
<dbReference type="AlphaFoldDB" id="A0A098YSQ1"/>
<evidence type="ECO:0000256" key="3">
    <source>
        <dbReference type="ARBA" id="ARBA00022475"/>
    </source>
</evidence>
<feature type="transmembrane region" description="Helical" evidence="7">
    <location>
        <begin position="325"/>
        <end position="344"/>
    </location>
</feature>
<evidence type="ECO:0000256" key="2">
    <source>
        <dbReference type="ARBA" id="ARBA00007430"/>
    </source>
</evidence>
<feature type="transmembrane region" description="Helical" evidence="7">
    <location>
        <begin position="441"/>
        <end position="459"/>
    </location>
</feature>
<feature type="transmembrane region" description="Helical" evidence="7">
    <location>
        <begin position="215"/>
        <end position="235"/>
    </location>
</feature>
<dbReference type="PANTHER" id="PTHR30250:SF10">
    <property type="entry name" value="LIPOPOLYSACCHARIDE BIOSYNTHESIS PROTEIN WZXC"/>
    <property type="match status" value="1"/>
</dbReference>
<feature type="transmembrane region" description="Helical" evidence="7">
    <location>
        <begin position="380"/>
        <end position="402"/>
    </location>
</feature>